<keyword evidence="1" id="KW-0812">Transmembrane</keyword>
<feature type="transmembrane region" description="Helical" evidence="1">
    <location>
        <begin position="6"/>
        <end position="23"/>
    </location>
</feature>
<dbReference type="SMART" id="SM00014">
    <property type="entry name" value="acidPPc"/>
    <property type="match status" value="1"/>
</dbReference>
<evidence type="ECO:0000313" key="4">
    <source>
        <dbReference type="Proteomes" id="UP001139011"/>
    </source>
</evidence>
<dbReference type="EMBL" id="JAIWJX010000002">
    <property type="protein sequence ID" value="MCK6256050.1"/>
    <property type="molecule type" value="Genomic_DNA"/>
</dbReference>
<dbReference type="AlphaFoldDB" id="A0A9X1XBN5"/>
<evidence type="ECO:0000259" key="2">
    <source>
        <dbReference type="SMART" id="SM00014"/>
    </source>
</evidence>
<evidence type="ECO:0000313" key="3">
    <source>
        <dbReference type="EMBL" id="MCK6256050.1"/>
    </source>
</evidence>
<keyword evidence="4" id="KW-1185">Reference proteome</keyword>
<reference evidence="3" key="1">
    <citation type="submission" date="2021-09" db="EMBL/GenBank/DDBJ databases">
        <title>Genome analysis of Fictibacillus sp. KIGAM418 isolated from marine sediment.</title>
        <authorList>
            <person name="Seo M.-J."/>
            <person name="Cho E.-S."/>
            <person name="Hwang C.Y."/>
        </authorList>
    </citation>
    <scope>NUCLEOTIDE SEQUENCE</scope>
    <source>
        <strain evidence="3">KIGAM418</strain>
    </source>
</reference>
<feature type="transmembrane region" description="Helical" evidence="1">
    <location>
        <begin position="177"/>
        <end position="197"/>
    </location>
</feature>
<comment type="caution">
    <text evidence="3">The sequence shown here is derived from an EMBL/GenBank/DDBJ whole genome shotgun (WGS) entry which is preliminary data.</text>
</comment>
<protein>
    <submittedName>
        <fullName evidence="3">Phosphatase PAP2 family protein</fullName>
    </submittedName>
</protein>
<dbReference type="SUPFAM" id="SSF48317">
    <property type="entry name" value="Acid phosphatase/Vanadium-dependent haloperoxidase"/>
    <property type="match status" value="1"/>
</dbReference>
<feature type="transmembrane region" description="Helical" evidence="1">
    <location>
        <begin position="58"/>
        <end position="75"/>
    </location>
</feature>
<evidence type="ECO:0000256" key="1">
    <source>
        <dbReference type="SAM" id="Phobius"/>
    </source>
</evidence>
<dbReference type="PANTHER" id="PTHR14969:SF13">
    <property type="entry name" value="AT30094P"/>
    <property type="match status" value="1"/>
</dbReference>
<feature type="domain" description="Phosphatidic acid phosphatase type 2/haloperoxidase" evidence="2">
    <location>
        <begin position="87"/>
        <end position="192"/>
    </location>
</feature>
<dbReference type="Proteomes" id="UP001139011">
    <property type="component" value="Unassembled WGS sequence"/>
</dbReference>
<feature type="transmembrane region" description="Helical" evidence="1">
    <location>
        <begin position="125"/>
        <end position="143"/>
    </location>
</feature>
<keyword evidence="1" id="KW-0472">Membrane</keyword>
<accession>A0A9X1XBN5</accession>
<name>A0A9X1XBN5_9BACL</name>
<dbReference type="RefSeq" id="WP_248251775.1">
    <property type="nucleotide sequence ID" value="NZ_JAIWJX010000002.1"/>
</dbReference>
<gene>
    <name evidence="3" type="ORF">LCY76_05460</name>
</gene>
<feature type="transmembrane region" description="Helical" evidence="1">
    <location>
        <begin position="87"/>
        <end position="105"/>
    </location>
</feature>
<proteinExistence type="predicted"/>
<dbReference type="PANTHER" id="PTHR14969">
    <property type="entry name" value="SPHINGOSINE-1-PHOSPHATE PHOSPHOHYDROLASE"/>
    <property type="match status" value="1"/>
</dbReference>
<organism evidence="3 4">
    <name type="scientific">Fictibacillus marinisediminis</name>
    <dbReference type="NCBI Taxonomy" id="2878389"/>
    <lineage>
        <taxon>Bacteria</taxon>
        <taxon>Bacillati</taxon>
        <taxon>Bacillota</taxon>
        <taxon>Bacilli</taxon>
        <taxon>Bacillales</taxon>
        <taxon>Fictibacillaceae</taxon>
        <taxon>Fictibacillus</taxon>
    </lineage>
</organism>
<dbReference type="InterPro" id="IPR036938">
    <property type="entry name" value="PAP2/HPO_sf"/>
</dbReference>
<dbReference type="Gene3D" id="1.20.144.10">
    <property type="entry name" value="Phosphatidic acid phosphatase type 2/haloperoxidase"/>
    <property type="match status" value="1"/>
</dbReference>
<feature type="transmembrane region" description="Helical" evidence="1">
    <location>
        <begin position="152"/>
        <end position="171"/>
    </location>
</feature>
<keyword evidence="1" id="KW-1133">Transmembrane helix</keyword>
<sequence>MKKENMAIVSGVMIMGILALRLMNRLRNDDHWMKLDGIGSLAIFSARGGGFVDFFLRSYSFLGSGFLLIPATIYSAYRYRKKGKRNIVFLLIANLIGCRLINSVWRKNWKQRPPSTKPFYIRYGYPSAHSMNATALYGLFTLLSKKFVRTKFCILAVHLGFICWSRIYLGIHYITDVLAGVAGGAMWLAFMASVFLFRSENSEKRFDIDLDHGIR</sequence>
<dbReference type="InterPro" id="IPR000326">
    <property type="entry name" value="PAP2/HPO"/>
</dbReference>
<dbReference type="Pfam" id="PF01569">
    <property type="entry name" value="PAP2"/>
    <property type="match status" value="1"/>
</dbReference>